<sequence length="177" mass="20643">MYPAEIASVPYLSPASAASFKPHYHAATNDFLFQYSNLLVPHPSYYQDVAHLVHEASLPVGNKSNSEESDDYQRSLAEERRKRRMISNRESARRSRMRKQKQLSELWAQVVHLRSTNRQLLDQLNHVVRDCDRVLHENSQLRDEQTKLQKQLEKLPVETTESGVMSPDSRSIQNYMY</sequence>
<evidence type="ECO:0000256" key="5">
    <source>
        <dbReference type="ARBA" id="ARBA00023242"/>
    </source>
</evidence>
<organism evidence="8 9">
    <name type="scientific">Panicum miliaceum</name>
    <name type="common">Proso millet</name>
    <name type="synonym">Broomcorn millet</name>
    <dbReference type="NCBI Taxonomy" id="4540"/>
    <lineage>
        <taxon>Eukaryota</taxon>
        <taxon>Viridiplantae</taxon>
        <taxon>Streptophyta</taxon>
        <taxon>Embryophyta</taxon>
        <taxon>Tracheophyta</taxon>
        <taxon>Spermatophyta</taxon>
        <taxon>Magnoliopsida</taxon>
        <taxon>Liliopsida</taxon>
        <taxon>Poales</taxon>
        <taxon>Poaceae</taxon>
        <taxon>PACMAD clade</taxon>
        <taxon>Panicoideae</taxon>
        <taxon>Panicodae</taxon>
        <taxon>Paniceae</taxon>
        <taxon>Panicinae</taxon>
        <taxon>Panicum</taxon>
        <taxon>Panicum sect. Panicum</taxon>
    </lineage>
</organism>
<comment type="caution">
    <text evidence="8">The sequence shown here is derived from an EMBL/GenBank/DDBJ whole genome shotgun (WGS) entry which is preliminary data.</text>
</comment>
<evidence type="ECO:0000259" key="7">
    <source>
        <dbReference type="PROSITE" id="PS50217"/>
    </source>
</evidence>
<comment type="subcellular location">
    <subcellularLocation>
        <location evidence="1">Nucleus</location>
    </subcellularLocation>
</comment>
<dbReference type="AlphaFoldDB" id="A0A3L6RPG1"/>
<feature type="region of interest" description="Disordered" evidence="6">
    <location>
        <begin position="158"/>
        <end position="177"/>
    </location>
</feature>
<feature type="compositionally biased region" description="Basic and acidic residues" evidence="6">
    <location>
        <begin position="71"/>
        <end position="80"/>
    </location>
</feature>
<keyword evidence="9" id="KW-1185">Reference proteome</keyword>
<dbReference type="InterPro" id="IPR044521">
    <property type="entry name" value="AtbZIP8/43"/>
</dbReference>
<feature type="domain" description="BZIP" evidence="7">
    <location>
        <begin position="78"/>
        <end position="141"/>
    </location>
</feature>
<evidence type="ECO:0000313" key="9">
    <source>
        <dbReference type="Proteomes" id="UP000275267"/>
    </source>
</evidence>
<evidence type="ECO:0000313" key="8">
    <source>
        <dbReference type="EMBL" id="RLN07622.1"/>
    </source>
</evidence>
<dbReference type="SMART" id="SM00338">
    <property type="entry name" value="BRLZ"/>
    <property type="match status" value="1"/>
</dbReference>
<proteinExistence type="predicted"/>
<dbReference type="CDD" id="cd14702">
    <property type="entry name" value="bZIP_plant_GBF1"/>
    <property type="match status" value="1"/>
</dbReference>
<dbReference type="InterPro" id="IPR004827">
    <property type="entry name" value="bZIP"/>
</dbReference>
<protein>
    <submittedName>
        <fullName evidence="8">Basic leucine zipper 43</fullName>
    </submittedName>
</protein>
<evidence type="ECO:0000256" key="1">
    <source>
        <dbReference type="ARBA" id="ARBA00004123"/>
    </source>
</evidence>
<dbReference type="Pfam" id="PF00170">
    <property type="entry name" value="bZIP_1"/>
    <property type="match status" value="1"/>
</dbReference>
<dbReference type="InterPro" id="IPR045314">
    <property type="entry name" value="bZIP_plant_GBF1"/>
</dbReference>
<evidence type="ECO:0000256" key="3">
    <source>
        <dbReference type="ARBA" id="ARBA00023125"/>
    </source>
</evidence>
<reference evidence="9" key="1">
    <citation type="journal article" date="2019" name="Nat. Commun.">
        <title>The genome of broomcorn millet.</title>
        <authorList>
            <person name="Zou C."/>
            <person name="Miki D."/>
            <person name="Li D."/>
            <person name="Tang Q."/>
            <person name="Xiao L."/>
            <person name="Rajput S."/>
            <person name="Deng P."/>
            <person name="Jia W."/>
            <person name="Huang R."/>
            <person name="Zhang M."/>
            <person name="Sun Y."/>
            <person name="Hu J."/>
            <person name="Fu X."/>
            <person name="Schnable P.S."/>
            <person name="Li F."/>
            <person name="Zhang H."/>
            <person name="Feng B."/>
            <person name="Zhu X."/>
            <person name="Liu R."/>
            <person name="Schnable J.C."/>
            <person name="Zhu J.-K."/>
            <person name="Zhang H."/>
        </authorList>
    </citation>
    <scope>NUCLEOTIDE SEQUENCE [LARGE SCALE GENOMIC DNA]</scope>
</reference>
<keyword evidence="5" id="KW-0539">Nucleus</keyword>
<dbReference type="GO" id="GO:0003677">
    <property type="term" value="F:DNA binding"/>
    <property type="evidence" value="ECO:0007669"/>
    <property type="project" value="UniProtKB-KW"/>
</dbReference>
<keyword evidence="4" id="KW-0804">Transcription</keyword>
<dbReference type="EMBL" id="PQIB02000007">
    <property type="protein sequence ID" value="RLN07622.1"/>
    <property type="molecule type" value="Genomic_DNA"/>
</dbReference>
<name>A0A3L6RPG1_PANMI</name>
<evidence type="ECO:0000256" key="2">
    <source>
        <dbReference type="ARBA" id="ARBA00023015"/>
    </source>
</evidence>
<dbReference type="SUPFAM" id="SSF57959">
    <property type="entry name" value="Leucine zipper domain"/>
    <property type="match status" value="1"/>
</dbReference>
<dbReference type="PANTHER" id="PTHR46324:SF26">
    <property type="entry name" value="OS02G0728001 PROTEIN"/>
    <property type="match status" value="1"/>
</dbReference>
<dbReference type="PROSITE" id="PS00036">
    <property type="entry name" value="BZIP_BASIC"/>
    <property type="match status" value="1"/>
</dbReference>
<dbReference type="Gene3D" id="1.20.5.170">
    <property type="match status" value="1"/>
</dbReference>
<dbReference type="Proteomes" id="UP000275267">
    <property type="component" value="Unassembled WGS sequence"/>
</dbReference>
<dbReference type="PANTHER" id="PTHR46324">
    <property type="entry name" value="BASIC LEUCINE ZIPPER 43-RELATED"/>
    <property type="match status" value="1"/>
</dbReference>
<keyword evidence="3" id="KW-0238">DNA-binding</keyword>
<dbReference type="OrthoDB" id="551672at2759"/>
<feature type="compositionally biased region" description="Polar residues" evidence="6">
    <location>
        <begin position="159"/>
        <end position="177"/>
    </location>
</feature>
<feature type="region of interest" description="Disordered" evidence="6">
    <location>
        <begin position="60"/>
        <end position="98"/>
    </location>
</feature>
<keyword evidence="2" id="KW-0805">Transcription regulation</keyword>
<evidence type="ECO:0000256" key="4">
    <source>
        <dbReference type="ARBA" id="ARBA00023163"/>
    </source>
</evidence>
<dbReference type="GO" id="GO:0003700">
    <property type="term" value="F:DNA-binding transcription factor activity"/>
    <property type="evidence" value="ECO:0007669"/>
    <property type="project" value="InterPro"/>
</dbReference>
<dbReference type="PROSITE" id="PS50217">
    <property type="entry name" value="BZIP"/>
    <property type="match status" value="1"/>
</dbReference>
<dbReference type="InterPro" id="IPR046347">
    <property type="entry name" value="bZIP_sf"/>
</dbReference>
<accession>A0A3L6RPG1</accession>
<dbReference type="STRING" id="4540.A0A3L6RPG1"/>
<dbReference type="FunFam" id="1.20.5.170:FF:000020">
    <property type="entry name" value="BZIP transcription factor"/>
    <property type="match status" value="1"/>
</dbReference>
<dbReference type="GO" id="GO:0005634">
    <property type="term" value="C:nucleus"/>
    <property type="evidence" value="ECO:0007669"/>
    <property type="project" value="UniProtKB-SubCell"/>
</dbReference>
<evidence type="ECO:0000256" key="6">
    <source>
        <dbReference type="SAM" id="MobiDB-lite"/>
    </source>
</evidence>
<gene>
    <name evidence="8" type="ORF">C2845_PM11G27250</name>
</gene>